<dbReference type="EMBL" id="JANPWB010000003">
    <property type="protein sequence ID" value="KAJ1203283.1"/>
    <property type="molecule type" value="Genomic_DNA"/>
</dbReference>
<protein>
    <submittedName>
        <fullName evidence="2">Uncharacterized protein</fullName>
    </submittedName>
</protein>
<sequence>MPVPPHAPLRQASSFFRPVSRLRSNAQSHSAGSATRQQVTPAVQANHQHLAPRGTVQRRSSTLLLPPGVRKWQAPAPSQKCLAHRRAGPAPSGRQLAAGAPAHQA</sequence>
<reference evidence="2" key="1">
    <citation type="journal article" date="2022" name="bioRxiv">
        <title>Sequencing and chromosome-scale assembly of the giantPleurodeles waltlgenome.</title>
        <authorList>
            <person name="Brown T."/>
            <person name="Elewa A."/>
            <person name="Iarovenko S."/>
            <person name="Subramanian E."/>
            <person name="Araus A.J."/>
            <person name="Petzold A."/>
            <person name="Susuki M."/>
            <person name="Suzuki K.-i.T."/>
            <person name="Hayashi T."/>
            <person name="Toyoda A."/>
            <person name="Oliveira C."/>
            <person name="Osipova E."/>
            <person name="Leigh N.D."/>
            <person name="Simon A."/>
            <person name="Yun M.H."/>
        </authorList>
    </citation>
    <scope>NUCLEOTIDE SEQUENCE</scope>
    <source>
        <strain evidence="2">20211129_DDA</strain>
        <tissue evidence="2">Liver</tissue>
    </source>
</reference>
<gene>
    <name evidence="2" type="ORF">NDU88_007071</name>
</gene>
<name>A0AAV7VNN4_PLEWA</name>
<accession>A0AAV7VNN4</accession>
<feature type="compositionally biased region" description="Polar residues" evidence="1">
    <location>
        <begin position="22"/>
        <end position="47"/>
    </location>
</feature>
<dbReference type="Proteomes" id="UP001066276">
    <property type="component" value="Chromosome 2_1"/>
</dbReference>
<evidence type="ECO:0000313" key="3">
    <source>
        <dbReference type="Proteomes" id="UP001066276"/>
    </source>
</evidence>
<organism evidence="2 3">
    <name type="scientific">Pleurodeles waltl</name>
    <name type="common">Iberian ribbed newt</name>
    <dbReference type="NCBI Taxonomy" id="8319"/>
    <lineage>
        <taxon>Eukaryota</taxon>
        <taxon>Metazoa</taxon>
        <taxon>Chordata</taxon>
        <taxon>Craniata</taxon>
        <taxon>Vertebrata</taxon>
        <taxon>Euteleostomi</taxon>
        <taxon>Amphibia</taxon>
        <taxon>Batrachia</taxon>
        <taxon>Caudata</taxon>
        <taxon>Salamandroidea</taxon>
        <taxon>Salamandridae</taxon>
        <taxon>Pleurodelinae</taxon>
        <taxon>Pleurodeles</taxon>
    </lineage>
</organism>
<comment type="caution">
    <text evidence="2">The sequence shown here is derived from an EMBL/GenBank/DDBJ whole genome shotgun (WGS) entry which is preliminary data.</text>
</comment>
<evidence type="ECO:0000313" key="2">
    <source>
        <dbReference type="EMBL" id="KAJ1203283.1"/>
    </source>
</evidence>
<feature type="region of interest" description="Disordered" evidence="1">
    <location>
        <begin position="1"/>
        <end position="105"/>
    </location>
</feature>
<dbReference type="AlphaFoldDB" id="A0AAV7VNN4"/>
<keyword evidence="3" id="KW-1185">Reference proteome</keyword>
<evidence type="ECO:0000256" key="1">
    <source>
        <dbReference type="SAM" id="MobiDB-lite"/>
    </source>
</evidence>
<proteinExistence type="predicted"/>